<comment type="caution">
    <text evidence="3">The sequence shown here is derived from an EMBL/GenBank/DDBJ whole genome shotgun (WGS) entry which is preliminary data.</text>
</comment>
<reference evidence="1" key="2">
    <citation type="journal article" date="2021" name="bioRxiv">
        <title>Identification of Pectobacterium species isolated from the soft rot of tetecho (Neobuxbaumia tetetzo), a columnar cactus, and associated metagenomics.</title>
        <authorList>
            <person name="Vargas-Peralta D."/>
            <person name="Narvaez-Barragan D.A."/>
            <person name="de Sandozequi A."/>
            <person name="Romero-Gutierrez M.F."/>
            <person name="Segovia L."/>
            <person name="Martinez-Anaya C."/>
            <person name="Alcaraz L.D."/>
            <person name="de la Torre Almaraz R."/>
        </authorList>
    </citation>
    <scope>NUCLEOTIDE SEQUENCE</scope>
    <source>
        <strain evidence="1">A3</strain>
    </source>
</reference>
<protein>
    <submittedName>
        <fullName evidence="3">Uncharacterized protein</fullName>
    </submittedName>
</protein>
<evidence type="ECO:0000313" key="3">
    <source>
        <dbReference type="EMBL" id="MCL6367022.1"/>
    </source>
</evidence>
<reference evidence="1" key="3">
    <citation type="submission" date="2021-01" db="EMBL/GenBank/DDBJ databases">
        <authorList>
            <person name="Vargas Peralta D."/>
        </authorList>
    </citation>
    <scope>NUCLEOTIDE SEQUENCE</scope>
    <source>
        <strain evidence="1">A3</strain>
    </source>
</reference>
<dbReference type="RefSeq" id="WP_109411868.1">
    <property type="nucleotide sequence ID" value="NZ_CABFUW010000005.1"/>
</dbReference>
<keyword evidence="4" id="KW-1185">Reference proteome</keyword>
<name>A0AAQ0X1I2_9GAMM</name>
<dbReference type="Proteomes" id="UP000696310">
    <property type="component" value="Unassembled WGS sequence"/>
</dbReference>
<proteinExistence type="predicted"/>
<evidence type="ECO:0000313" key="2">
    <source>
        <dbReference type="EMBL" id="MCL6349624.1"/>
    </source>
</evidence>
<dbReference type="Proteomes" id="UP001057360">
    <property type="component" value="Unassembled WGS sequence"/>
</dbReference>
<dbReference type="Proteomes" id="UP001055618">
    <property type="component" value="Unassembled WGS sequence"/>
</dbReference>
<evidence type="ECO:0000313" key="1">
    <source>
        <dbReference type="EMBL" id="MBW5891535.1"/>
    </source>
</evidence>
<dbReference type="EMBL" id="SGPY01000001">
    <property type="protein sequence ID" value="MCL6367022.1"/>
    <property type="molecule type" value="Genomic_DNA"/>
</dbReference>
<dbReference type="KEGG" id="ppoa:BJK05_00740"/>
<dbReference type="EMBL" id="JAESHX010000020">
    <property type="protein sequence ID" value="MBW5891535.1"/>
    <property type="molecule type" value="Genomic_DNA"/>
</dbReference>
<evidence type="ECO:0000313" key="4">
    <source>
        <dbReference type="Proteomes" id="UP001055618"/>
    </source>
</evidence>
<sequence>MSDADVFKETFEKMGIEKGVLQTMMNLPRATLWKYLEGKTTNFPATALTLIELLRFLQQRDEELLREWVVLQDYGLRSEVYLDNPELWKEWKYSNQEKIKKDVLQYLKSTEKDAAK</sequence>
<dbReference type="EMBL" id="SGPX01000001">
    <property type="protein sequence ID" value="MCL6349624.1"/>
    <property type="molecule type" value="Genomic_DNA"/>
</dbReference>
<dbReference type="AlphaFoldDB" id="A0AAQ0X1I2"/>
<evidence type="ECO:0000313" key="5">
    <source>
        <dbReference type="Proteomes" id="UP001057360"/>
    </source>
</evidence>
<organism evidence="3 5">
    <name type="scientific">Pectobacterium polaris</name>
    <dbReference type="NCBI Taxonomy" id="2042057"/>
    <lineage>
        <taxon>Bacteria</taxon>
        <taxon>Pseudomonadati</taxon>
        <taxon>Pseudomonadota</taxon>
        <taxon>Gammaproteobacteria</taxon>
        <taxon>Enterobacterales</taxon>
        <taxon>Pectobacteriaceae</taxon>
        <taxon>Pectobacterium</taxon>
    </lineage>
</organism>
<reference evidence="3" key="1">
    <citation type="submission" date="2019-02" db="EMBL/GenBank/DDBJ databases">
        <title>New Zealand Erwinia strains with phe-tRNA free attachment sites.</title>
        <authorList>
            <person name="Nunes-Leite L."/>
            <person name="Pitman A.R."/>
        </authorList>
    </citation>
    <scope>NUCLEOTIDE SEQUENCE</scope>
    <source>
        <strain evidence="3">Ec-140</strain>
        <strain evidence="2">Ec-143</strain>
    </source>
</reference>
<gene>
    <name evidence="2" type="ORF">EXT50_00290</name>
    <name evidence="3" type="ORF">EXT53_00290</name>
    <name evidence="1" type="ORF">IM880_04880</name>
</gene>
<dbReference type="GeneID" id="61407112"/>
<accession>A0AAQ0X1I2</accession>